<evidence type="ECO:0000256" key="9">
    <source>
        <dbReference type="ARBA" id="ARBA00023239"/>
    </source>
</evidence>
<keyword evidence="5" id="KW-0479">Metal-binding</keyword>
<accession>A0A9Q9RNJ6</accession>
<dbReference type="PANTHER" id="PTHR33337">
    <property type="entry name" value="GFA DOMAIN-CONTAINING PROTEIN"/>
    <property type="match status" value="1"/>
</dbReference>
<protein>
    <recommendedName>
        <fullName evidence="19">Chitinase</fullName>
    </recommendedName>
</protein>
<comment type="caution">
    <text evidence="17">The sequence shown here is derived from an EMBL/GenBank/DDBJ whole genome shotgun (WGS) entry which is preliminary data.</text>
</comment>
<evidence type="ECO:0000256" key="6">
    <source>
        <dbReference type="ARBA" id="ARBA00022801"/>
    </source>
</evidence>
<dbReference type="GO" id="GO:0005576">
    <property type="term" value="C:extracellular region"/>
    <property type="evidence" value="ECO:0007669"/>
    <property type="project" value="UniProtKB-SubCell"/>
</dbReference>
<dbReference type="Proteomes" id="UP000760494">
    <property type="component" value="Unassembled WGS sequence"/>
</dbReference>
<dbReference type="PANTHER" id="PTHR33337:SF40">
    <property type="entry name" value="CENP-V_GFA DOMAIN-CONTAINING PROTEIN-RELATED"/>
    <property type="match status" value="1"/>
</dbReference>
<dbReference type="Gene3D" id="3.20.20.80">
    <property type="entry name" value="Glycosidases"/>
    <property type="match status" value="1"/>
</dbReference>
<keyword evidence="7" id="KW-0862">Zinc</keyword>
<keyword evidence="4" id="KW-0964">Secreted</keyword>
<evidence type="ECO:0000256" key="4">
    <source>
        <dbReference type="ARBA" id="ARBA00022525"/>
    </source>
</evidence>
<dbReference type="GO" id="GO:0016846">
    <property type="term" value="F:carbon-sulfur lyase activity"/>
    <property type="evidence" value="ECO:0007669"/>
    <property type="project" value="InterPro"/>
</dbReference>
<evidence type="ECO:0000256" key="8">
    <source>
        <dbReference type="ARBA" id="ARBA00023024"/>
    </source>
</evidence>
<evidence type="ECO:0008006" key="19">
    <source>
        <dbReference type="Google" id="ProtNLM"/>
    </source>
</evidence>
<dbReference type="Pfam" id="PF04828">
    <property type="entry name" value="GFA"/>
    <property type="match status" value="1"/>
</dbReference>
<feature type="domain" description="GH18" evidence="16">
    <location>
        <begin position="15"/>
        <end position="280"/>
    </location>
</feature>
<dbReference type="PROSITE" id="PS51891">
    <property type="entry name" value="CENP_V_GFA"/>
    <property type="match status" value="1"/>
</dbReference>
<dbReference type="InterPro" id="IPR011057">
    <property type="entry name" value="Mss4-like_sf"/>
</dbReference>
<comment type="subcellular location">
    <subcellularLocation>
        <location evidence="2">Secreted</location>
    </subcellularLocation>
</comment>
<dbReference type="PROSITE" id="PS51910">
    <property type="entry name" value="GH18_2"/>
    <property type="match status" value="1"/>
</dbReference>
<dbReference type="PROSITE" id="PS01095">
    <property type="entry name" value="GH18_1"/>
    <property type="match status" value="1"/>
</dbReference>
<keyword evidence="6 13" id="KW-0378">Hydrolase</keyword>
<evidence type="ECO:0000256" key="10">
    <source>
        <dbReference type="ARBA" id="ARBA00023277"/>
    </source>
</evidence>
<proteinExistence type="inferred from homology"/>
<dbReference type="InterPro" id="IPR001579">
    <property type="entry name" value="Glyco_hydro_18_chit_AS"/>
</dbReference>
<evidence type="ECO:0000256" key="7">
    <source>
        <dbReference type="ARBA" id="ARBA00022833"/>
    </source>
</evidence>
<gene>
    <name evidence="17" type="ORF">C2S_8035</name>
</gene>
<comment type="similarity">
    <text evidence="3">Belongs to the Gfa family.</text>
</comment>
<evidence type="ECO:0000256" key="1">
    <source>
        <dbReference type="ARBA" id="ARBA00000822"/>
    </source>
</evidence>
<dbReference type="GO" id="GO:0008843">
    <property type="term" value="F:endochitinase activity"/>
    <property type="evidence" value="ECO:0007669"/>
    <property type="project" value="UniProtKB-EC"/>
</dbReference>
<dbReference type="GO" id="GO:0000272">
    <property type="term" value="P:polysaccharide catabolic process"/>
    <property type="evidence" value="ECO:0007669"/>
    <property type="project" value="UniProtKB-KW"/>
</dbReference>
<evidence type="ECO:0000256" key="3">
    <source>
        <dbReference type="ARBA" id="ARBA00005495"/>
    </source>
</evidence>
<dbReference type="InterPro" id="IPR006913">
    <property type="entry name" value="CENP-V/GFA"/>
</dbReference>
<keyword evidence="9" id="KW-0456">Lyase</keyword>
<dbReference type="EMBL" id="CABFJX010000290">
    <property type="protein sequence ID" value="VTT70483.1"/>
    <property type="molecule type" value="Genomic_DNA"/>
</dbReference>
<evidence type="ECO:0000313" key="18">
    <source>
        <dbReference type="Proteomes" id="UP000760494"/>
    </source>
</evidence>
<feature type="domain" description="CENP-V/GFA" evidence="15">
    <location>
        <begin position="348"/>
        <end position="481"/>
    </location>
</feature>
<evidence type="ECO:0000313" key="17">
    <source>
        <dbReference type="EMBL" id="VTT70483.1"/>
    </source>
</evidence>
<comment type="catalytic activity">
    <reaction evidence="1">
        <text>Random endo-hydrolysis of N-acetyl-beta-D-glucosaminide (1-&gt;4)-beta-linkages in chitin and chitodextrins.</text>
        <dbReference type="EC" id="3.2.1.14"/>
    </reaction>
</comment>
<evidence type="ECO:0000259" key="15">
    <source>
        <dbReference type="PROSITE" id="PS51891"/>
    </source>
</evidence>
<dbReference type="Gene3D" id="3.90.1590.10">
    <property type="entry name" value="glutathione-dependent formaldehyde- activating enzyme (gfa)"/>
    <property type="match status" value="1"/>
</dbReference>
<evidence type="ECO:0000259" key="16">
    <source>
        <dbReference type="PROSITE" id="PS51910"/>
    </source>
</evidence>
<dbReference type="Pfam" id="PF00704">
    <property type="entry name" value="Glyco_hydro_18"/>
    <property type="match status" value="1"/>
</dbReference>
<dbReference type="GO" id="GO:0006032">
    <property type="term" value="P:chitin catabolic process"/>
    <property type="evidence" value="ECO:0007669"/>
    <property type="project" value="UniProtKB-KW"/>
</dbReference>
<evidence type="ECO:0000256" key="14">
    <source>
        <dbReference type="RuleBase" id="RU004453"/>
    </source>
</evidence>
<evidence type="ECO:0000256" key="5">
    <source>
        <dbReference type="ARBA" id="ARBA00022723"/>
    </source>
</evidence>
<reference evidence="17" key="1">
    <citation type="submission" date="2019-05" db="EMBL/GenBank/DDBJ databases">
        <authorList>
            <person name="Piombo E."/>
        </authorList>
    </citation>
    <scope>NUCLEOTIDE SEQUENCE</scope>
    <source>
        <strain evidence="17">C2S</strain>
    </source>
</reference>
<dbReference type="SUPFAM" id="SSF51445">
    <property type="entry name" value="(Trans)glycosidases"/>
    <property type="match status" value="1"/>
</dbReference>
<keyword evidence="12" id="KW-0624">Polysaccharide degradation</keyword>
<evidence type="ECO:0000256" key="2">
    <source>
        <dbReference type="ARBA" id="ARBA00004613"/>
    </source>
</evidence>
<dbReference type="GO" id="GO:0046872">
    <property type="term" value="F:metal ion binding"/>
    <property type="evidence" value="ECO:0007669"/>
    <property type="project" value="UniProtKB-KW"/>
</dbReference>
<keyword evidence="11 13" id="KW-0326">Glycosidase</keyword>
<organism evidence="17 18">
    <name type="scientific">Fusarium fujikuroi</name>
    <name type="common">Bakanae and foot rot disease fungus</name>
    <name type="synonym">Gibberella fujikuroi</name>
    <dbReference type="NCBI Taxonomy" id="5127"/>
    <lineage>
        <taxon>Eukaryota</taxon>
        <taxon>Fungi</taxon>
        <taxon>Dikarya</taxon>
        <taxon>Ascomycota</taxon>
        <taxon>Pezizomycotina</taxon>
        <taxon>Sordariomycetes</taxon>
        <taxon>Hypocreomycetidae</taxon>
        <taxon>Hypocreales</taxon>
        <taxon>Nectriaceae</taxon>
        <taxon>Fusarium</taxon>
        <taxon>Fusarium fujikuroi species complex</taxon>
    </lineage>
</organism>
<sequence length="505" mass="57768">MLVPHTDPASKPKPYKRIIFYHQTQYKDDRYISLQPTILPATGVTHVIVAAIHLNTPERITLNDDLYDADKFIPLWDEVRQLQAAGVKVLGMLGGAAQGSYTKMDGSLEGFHRWYQPLRKMIAWAGFDGLDLDIEEAMSLGGVVRLIDHLKTDFGQSFLITLAPVAPALLNRQNLGGFNMEELEKGLGSRIAWYNTQFYCGWGDMSKTHDYDTIIARGWPQEKVVIGLVTNPANCSGHVKEAKLRACLKELVSRYPRIGGVMGWEYYNSVTEASPEIGSPWKWAEMINDMLNKFSYLSITMAADDDEKHMEGHQHEFAHDNHDDWETQPPYTRPDEATEKRENFEKKVHGSCHCGRVQYWLNSDKPLASKYCHCIDCKKIHGAPFQWAAIFKKTDLSFENGVKNLRFYKTSSKKSEHVLPCKVGCAECGSWIMDEGRNMVLLFPTLLNLDTPELRENFQPQCHIFYTQRVVDIPDGKDKWTKLDKDSELMEDVDQVDDVARKRRR</sequence>
<keyword evidence="8" id="KW-0146">Chitin degradation</keyword>
<comment type="similarity">
    <text evidence="14">Belongs to the glycosyl hydrolase 18 family.</text>
</comment>
<dbReference type="InterPro" id="IPR017853">
    <property type="entry name" value="GH"/>
</dbReference>
<keyword evidence="10" id="KW-0119">Carbohydrate metabolism</keyword>
<dbReference type="InterPro" id="IPR001223">
    <property type="entry name" value="Glyco_hydro18_cat"/>
</dbReference>
<evidence type="ECO:0000256" key="12">
    <source>
        <dbReference type="ARBA" id="ARBA00023326"/>
    </source>
</evidence>
<dbReference type="SUPFAM" id="SSF51316">
    <property type="entry name" value="Mss4-like"/>
    <property type="match status" value="1"/>
</dbReference>
<evidence type="ECO:0000256" key="13">
    <source>
        <dbReference type="RuleBase" id="RU000489"/>
    </source>
</evidence>
<name>A0A9Q9RNJ6_FUSFU</name>
<dbReference type="AlphaFoldDB" id="A0A9Q9RNJ6"/>
<evidence type="ECO:0000256" key="11">
    <source>
        <dbReference type="ARBA" id="ARBA00023295"/>
    </source>
</evidence>